<evidence type="ECO:0000313" key="3">
    <source>
        <dbReference type="EMBL" id="CAF4948781.1"/>
    </source>
</evidence>
<accession>A0A818SFK1</accession>
<dbReference type="Proteomes" id="UP000663872">
    <property type="component" value="Unassembled WGS sequence"/>
</dbReference>
<dbReference type="EMBL" id="CAJNYT010004591">
    <property type="protein sequence ID" value="CAF3672116.1"/>
    <property type="molecule type" value="Genomic_DNA"/>
</dbReference>
<feature type="transmembrane region" description="Helical" evidence="1">
    <location>
        <begin position="12"/>
        <end position="36"/>
    </location>
</feature>
<keyword evidence="1" id="KW-0472">Membrane</keyword>
<sequence length="260" mass="28969">MEHYTLTIQENVLIYNSLSLFRLHFTCFGILFFQVLDSTIDTKTNSFMGIIGIEEFSSMSNYIPLYPINIELADECYLIVHDLHGSKNSHISVLIDLAGASTTTSLSGLLIHVTAYDKDQNIPHTTNIRCDFRNGNKSELSIMGIGCLADSKYLHGNTALPNSIQNEFITLDMYVRLAHGQTPTATKQGILQYLPGFVALAVLDLKMVVLNSECNSTSNDPKFLWDHRSKFFALGVGRIEARSDDLGETRNVLADDPIEV</sequence>
<protein>
    <submittedName>
        <fullName evidence="2">Uncharacterized protein</fullName>
    </submittedName>
</protein>
<dbReference type="Proteomes" id="UP000663848">
    <property type="component" value="Unassembled WGS sequence"/>
</dbReference>
<comment type="caution">
    <text evidence="2">The sequence shown here is derived from an EMBL/GenBank/DDBJ whole genome shotgun (WGS) entry which is preliminary data.</text>
</comment>
<gene>
    <name evidence="2" type="ORF">GRG538_LOCUS26447</name>
    <name evidence="3" type="ORF">QYT958_LOCUS33312</name>
</gene>
<proteinExistence type="predicted"/>
<reference evidence="2" key="1">
    <citation type="submission" date="2021-02" db="EMBL/GenBank/DDBJ databases">
        <authorList>
            <person name="Nowell W R."/>
        </authorList>
    </citation>
    <scope>NUCLEOTIDE SEQUENCE</scope>
</reference>
<evidence type="ECO:0000256" key="1">
    <source>
        <dbReference type="SAM" id="Phobius"/>
    </source>
</evidence>
<organism evidence="2 4">
    <name type="scientific">Rotaria socialis</name>
    <dbReference type="NCBI Taxonomy" id="392032"/>
    <lineage>
        <taxon>Eukaryota</taxon>
        <taxon>Metazoa</taxon>
        <taxon>Spiralia</taxon>
        <taxon>Gnathifera</taxon>
        <taxon>Rotifera</taxon>
        <taxon>Eurotatoria</taxon>
        <taxon>Bdelloidea</taxon>
        <taxon>Philodinida</taxon>
        <taxon>Philodinidae</taxon>
        <taxon>Rotaria</taxon>
    </lineage>
</organism>
<dbReference type="EMBL" id="CAJOBR010022632">
    <property type="protein sequence ID" value="CAF4948781.1"/>
    <property type="molecule type" value="Genomic_DNA"/>
</dbReference>
<keyword evidence="1" id="KW-0812">Transmembrane</keyword>
<evidence type="ECO:0000313" key="4">
    <source>
        <dbReference type="Proteomes" id="UP000663872"/>
    </source>
</evidence>
<name>A0A818SFK1_9BILA</name>
<dbReference type="AlphaFoldDB" id="A0A818SFK1"/>
<evidence type="ECO:0000313" key="2">
    <source>
        <dbReference type="EMBL" id="CAF3672116.1"/>
    </source>
</evidence>
<keyword evidence="1" id="KW-1133">Transmembrane helix</keyword>